<name>A0A9P0B1L0_BRAAE</name>
<comment type="similarity">
    <text evidence="1 4">Belongs to the UDP-glycosyltransferase family.</text>
</comment>
<feature type="signal peptide" evidence="5">
    <location>
        <begin position="1"/>
        <end position="19"/>
    </location>
</feature>
<dbReference type="InterPro" id="IPR035595">
    <property type="entry name" value="UDP_glycos_trans_CS"/>
</dbReference>
<accession>A0A9P0B1L0</accession>
<keyword evidence="5" id="KW-1133">Transmembrane helix</keyword>
<dbReference type="InterPro" id="IPR002213">
    <property type="entry name" value="UDP_glucos_trans"/>
</dbReference>
<dbReference type="AlphaFoldDB" id="A0A9P0B1L0"/>
<keyword evidence="5" id="KW-0472">Membrane</keyword>
<evidence type="ECO:0000256" key="3">
    <source>
        <dbReference type="ARBA" id="ARBA00022679"/>
    </source>
</evidence>
<dbReference type="SUPFAM" id="SSF53756">
    <property type="entry name" value="UDP-Glycosyltransferase/glycogen phosphorylase"/>
    <property type="match status" value="1"/>
</dbReference>
<dbReference type="CDD" id="cd03784">
    <property type="entry name" value="GT1_Gtf-like"/>
    <property type="match status" value="1"/>
</dbReference>
<dbReference type="PANTHER" id="PTHR48043:SF159">
    <property type="entry name" value="EG:EG0003.4 PROTEIN-RELATED"/>
    <property type="match status" value="1"/>
</dbReference>
<evidence type="ECO:0000256" key="1">
    <source>
        <dbReference type="ARBA" id="ARBA00009995"/>
    </source>
</evidence>
<dbReference type="Proteomes" id="UP001154078">
    <property type="component" value="Chromosome 4"/>
</dbReference>
<comment type="subcellular location">
    <subcellularLocation>
        <location evidence="5">Membrane</location>
        <topology evidence="5">Single-pass membrane protein</topology>
    </subcellularLocation>
</comment>
<gene>
    <name evidence="6" type="ORF">MELIAE_LOCUS6764</name>
</gene>
<organism evidence="6 7">
    <name type="scientific">Brassicogethes aeneus</name>
    <name type="common">Rape pollen beetle</name>
    <name type="synonym">Meligethes aeneus</name>
    <dbReference type="NCBI Taxonomy" id="1431903"/>
    <lineage>
        <taxon>Eukaryota</taxon>
        <taxon>Metazoa</taxon>
        <taxon>Ecdysozoa</taxon>
        <taxon>Arthropoda</taxon>
        <taxon>Hexapoda</taxon>
        <taxon>Insecta</taxon>
        <taxon>Pterygota</taxon>
        <taxon>Neoptera</taxon>
        <taxon>Endopterygota</taxon>
        <taxon>Coleoptera</taxon>
        <taxon>Polyphaga</taxon>
        <taxon>Cucujiformia</taxon>
        <taxon>Nitidulidae</taxon>
        <taxon>Meligethinae</taxon>
        <taxon>Brassicogethes</taxon>
    </lineage>
</organism>
<evidence type="ECO:0000256" key="2">
    <source>
        <dbReference type="ARBA" id="ARBA00022676"/>
    </source>
</evidence>
<evidence type="ECO:0000313" key="7">
    <source>
        <dbReference type="Proteomes" id="UP001154078"/>
    </source>
</evidence>
<feature type="chain" id="PRO_5040531037" description="UDP-glucuronosyltransferase" evidence="5">
    <location>
        <begin position="20"/>
        <end position="522"/>
    </location>
</feature>
<reference evidence="6" key="1">
    <citation type="submission" date="2021-12" db="EMBL/GenBank/DDBJ databases">
        <authorList>
            <person name="King R."/>
        </authorList>
    </citation>
    <scope>NUCLEOTIDE SEQUENCE</scope>
</reference>
<dbReference type="EC" id="2.4.1.17" evidence="5"/>
<keyword evidence="2 4" id="KW-0328">Glycosyltransferase</keyword>
<evidence type="ECO:0000256" key="5">
    <source>
        <dbReference type="RuleBase" id="RU362059"/>
    </source>
</evidence>
<dbReference type="GO" id="GO:0016020">
    <property type="term" value="C:membrane"/>
    <property type="evidence" value="ECO:0007669"/>
    <property type="project" value="UniProtKB-SubCell"/>
</dbReference>
<keyword evidence="5" id="KW-0732">Signal</keyword>
<keyword evidence="3 4" id="KW-0808">Transferase</keyword>
<dbReference type="Pfam" id="PF00201">
    <property type="entry name" value="UDPGT"/>
    <property type="match status" value="1"/>
</dbReference>
<comment type="catalytic activity">
    <reaction evidence="5">
        <text>glucuronate acceptor + UDP-alpha-D-glucuronate = acceptor beta-D-glucuronoside + UDP + H(+)</text>
        <dbReference type="Rhea" id="RHEA:21032"/>
        <dbReference type="ChEBI" id="CHEBI:15378"/>
        <dbReference type="ChEBI" id="CHEBI:58052"/>
        <dbReference type="ChEBI" id="CHEBI:58223"/>
        <dbReference type="ChEBI" id="CHEBI:132367"/>
        <dbReference type="ChEBI" id="CHEBI:132368"/>
        <dbReference type="EC" id="2.4.1.17"/>
    </reaction>
</comment>
<evidence type="ECO:0000256" key="4">
    <source>
        <dbReference type="RuleBase" id="RU003718"/>
    </source>
</evidence>
<dbReference type="FunFam" id="3.40.50.2000:FF:000050">
    <property type="entry name" value="UDP-glucuronosyltransferase"/>
    <property type="match status" value="1"/>
</dbReference>
<feature type="transmembrane region" description="Helical" evidence="5">
    <location>
        <begin position="469"/>
        <end position="492"/>
    </location>
</feature>
<evidence type="ECO:0000313" key="6">
    <source>
        <dbReference type="EMBL" id="CAH0555382.1"/>
    </source>
</evidence>
<keyword evidence="7" id="KW-1185">Reference proteome</keyword>
<dbReference type="PANTHER" id="PTHR48043">
    <property type="entry name" value="EG:EG0003.4 PROTEIN-RELATED"/>
    <property type="match status" value="1"/>
</dbReference>
<sequence length="522" mass="59945">MANACCFILFIALLSNCECARILSVFPSIGYSQFKLGERLIEELVAKGHDVTVISLFEPKNPENYTTITLKELKEMYNPGSGPELTQDVDLITDVKMVYEVGYYITEEILKHEKVQNLLKSDAKIDLVLMEHFFNEAHMGFAKHFDAHLVLLSSIGLCEWNYNLLGNSFLPSINSVSFLHQTNSMNFWERLKNTFVGLSINLYQDFVSYPKQQEYLDKYFLEKMDLKDLMYSAELMLLNSDPSVGDNFESNRATIEIGGFHIKEKPLPEQLQRFLDTAEEGVILFSLGSNVKSTDLSIEKIQDILNVFAALKQRVIWKFEDLDMIEVPNNIIVSKWVPQTDILAHRNMIVFITHGGILSTTESIFYGVPMIGIPLFGDQRMNVARSVKNGHTIHLPLRDLNAETLQTAIDEILNNPKYQANARKRSNILRDKPILPIELAMFWIEHVLRHDGIDYLRSTSLDLSWYQKYLLDVILFVVLISLSSLVLFIFTVKKIILRIYSQNNKTALTSHTNEKKKKKKKN</sequence>
<keyword evidence="5" id="KW-0812">Transmembrane</keyword>
<protein>
    <recommendedName>
        <fullName evidence="5">UDP-glucuronosyltransferase</fullName>
        <ecNumber evidence="5">2.4.1.17</ecNumber>
    </recommendedName>
</protein>
<proteinExistence type="inferred from homology"/>
<dbReference type="EMBL" id="OV121135">
    <property type="protein sequence ID" value="CAH0555382.1"/>
    <property type="molecule type" value="Genomic_DNA"/>
</dbReference>
<dbReference type="PROSITE" id="PS00375">
    <property type="entry name" value="UDPGT"/>
    <property type="match status" value="1"/>
</dbReference>
<dbReference type="InterPro" id="IPR050271">
    <property type="entry name" value="UDP-glycosyltransferase"/>
</dbReference>
<dbReference type="GO" id="GO:0015020">
    <property type="term" value="F:glucuronosyltransferase activity"/>
    <property type="evidence" value="ECO:0007669"/>
    <property type="project" value="UniProtKB-EC"/>
</dbReference>
<dbReference type="Gene3D" id="3.40.50.2000">
    <property type="entry name" value="Glycogen Phosphorylase B"/>
    <property type="match status" value="1"/>
</dbReference>
<dbReference type="OrthoDB" id="5835829at2759"/>